<evidence type="ECO:0008006" key="2">
    <source>
        <dbReference type="Google" id="ProtNLM"/>
    </source>
</evidence>
<dbReference type="EMBL" id="VSSQ01076253">
    <property type="protein sequence ID" value="MPN26663.1"/>
    <property type="molecule type" value="Genomic_DNA"/>
</dbReference>
<comment type="caution">
    <text evidence="1">The sequence shown here is derived from an EMBL/GenBank/DDBJ whole genome shotgun (WGS) entry which is preliminary data.</text>
</comment>
<dbReference type="Gene3D" id="1.20.1090.10">
    <property type="entry name" value="Dehydroquinate synthase-like - alpha domain"/>
    <property type="match status" value="1"/>
</dbReference>
<dbReference type="AlphaFoldDB" id="A0A645GSR2"/>
<organism evidence="1">
    <name type="scientific">bioreactor metagenome</name>
    <dbReference type="NCBI Taxonomy" id="1076179"/>
    <lineage>
        <taxon>unclassified sequences</taxon>
        <taxon>metagenomes</taxon>
        <taxon>ecological metagenomes</taxon>
    </lineage>
</organism>
<protein>
    <recommendedName>
        <fullName evidence="2">Alcohol dehydrogenase iron-type/glycerol dehydrogenase GldA domain-containing protein</fullName>
    </recommendedName>
</protein>
<gene>
    <name evidence="1" type="ORF">SDC9_174088</name>
</gene>
<evidence type="ECO:0000313" key="1">
    <source>
        <dbReference type="EMBL" id="MPN26663.1"/>
    </source>
</evidence>
<sequence>MIGGTSGAHLTSFSLVDVTGHGTACGIMNPYYAVFFSKAIEAQLKVVGKVFRTYGYTEEQIEKLEGRALGEAVAKAMIAYGRSINAPTTLGELKGFGEAHIQRALAAAKDPQLSMKLKNMPVPMESKDVDVYMEKILRSAQTGDLSLIKEM</sequence>
<accession>A0A645GSR2</accession>
<name>A0A645GSR2_9ZZZZ</name>
<dbReference type="SUPFAM" id="SSF56796">
    <property type="entry name" value="Dehydroquinate synthase-like"/>
    <property type="match status" value="1"/>
</dbReference>
<reference evidence="1" key="1">
    <citation type="submission" date="2019-08" db="EMBL/GenBank/DDBJ databases">
        <authorList>
            <person name="Kucharzyk K."/>
            <person name="Murdoch R.W."/>
            <person name="Higgins S."/>
            <person name="Loffler F."/>
        </authorList>
    </citation>
    <scope>NUCLEOTIDE SEQUENCE</scope>
</reference>
<proteinExistence type="predicted"/>